<name>A0ABT9L0I8_9ACTN</name>
<dbReference type="InterPro" id="IPR032557">
    <property type="entry name" value="DUF4935"/>
</dbReference>
<dbReference type="EMBL" id="JAURUE010000002">
    <property type="protein sequence ID" value="MDP9613101.1"/>
    <property type="molecule type" value="Genomic_DNA"/>
</dbReference>
<reference evidence="2 3" key="1">
    <citation type="submission" date="2023-07" db="EMBL/GenBank/DDBJ databases">
        <title>Sequencing the genomes of 1000 actinobacteria strains.</title>
        <authorList>
            <person name="Klenk H.-P."/>
        </authorList>
    </citation>
    <scope>NUCLEOTIDE SEQUENCE [LARGE SCALE GENOMIC DNA]</scope>
    <source>
        <strain evidence="2 3">DSM 41600</strain>
    </source>
</reference>
<protein>
    <recommendedName>
        <fullName evidence="1">DUF4935 domain-containing protein</fullName>
    </recommendedName>
</protein>
<dbReference type="Proteomes" id="UP001234880">
    <property type="component" value="Unassembled WGS sequence"/>
</dbReference>
<dbReference type="RefSeq" id="WP_307111443.1">
    <property type="nucleotide sequence ID" value="NZ_JAURUE010000002.1"/>
</dbReference>
<evidence type="ECO:0000259" key="1">
    <source>
        <dbReference type="Pfam" id="PF16289"/>
    </source>
</evidence>
<evidence type="ECO:0000313" key="3">
    <source>
        <dbReference type="Proteomes" id="UP001234880"/>
    </source>
</evidence>
<organism evidence="2 3">
    <name type="scientific">Streptomyces demainii</name>
    <dbReference type="NCBI Taxonomy" id="588122"/>
    <lineage>
        <taxon>Bacteria</taxon>
        <taxon>Bacillati</taxon>
        <taxon>Actinomycetota</taxon>
        <taxon>Actinomycetes</taxon>
        <taxon>Kitasatosporales</taxon>
        <taxon>Streptomycetaceae</taxon>
        <taxon>Streptomyces</taxon>
    </lineage>
</organism>
<keyword evidence="3" id="KW-1185">Reference proteome</keyword>
<evidence type="ECO:0000313" key="2">
    <source>
        <dbReference type="EMBL" id="MDP9613101.1"/>
    </source>
</evidence>
<proteinExistence type="predicted"/>
<dbReference type="Pfam" id="PF16289">
    <property type="entry name" value="PIN_12"/>
    <property type="match status" value="1"/>
</dbReference>
<feature type="domain" description="DUF4935" evidence="1">
    <location>
        <begin position="13"/>
        <end position="177"/>
    </location>
</feature>
<comment type="caution">
    <text evidence="2">The sequence shown here is derived from an EMBL/GenBank/DDBJ whole genome shotgun (WGS) entry which is preliminary data.</text>
</comment>
<accession>A0ABT9L0I8</accession>
<sequence length="413" mass="46039">MTRSLRGRNATLIIMDTCILRECGLGSSSADLLRTIRQVGIERVAVPWMVMEELAAQQAVKYQQKFRAAEDAVRALRQATPWSIRTMLLGSPAPDRVRQHWRDAYGTIVDVIPTSESALREAAFREANALAPCKASDGGKSAKTGFRDAVIWLSAIEYAKEHPEEVTYFISSNTRDFGDGSSHPFPMNQDLRGLTERFIHLTTLDGVVSRFAQPAETHGDAVRRALTSSDSLQIVTEELMGQLQARRTPFQCTISRGRLGGDVKRASVFGFASPVSVLGSFRDVDAYRMGEHEWCTATVRWVIYGTAVILAPIGLAPAGCAWETRVLFNPSSDDPRLTVLRSSNSTALENGDFNAVPAEHWLDETEDLDSDARIALERQLRNMLVFSNSFEDRQVRKSLSWLRHAVRHELDEN</sequence>
<gene>
    <name evidence="2" type="ORF">JOF35_005439</name>
</gene>